<dbReference type="InterPro" id="IPR051035">
    <property type="entry name" value="Mito_inheritance_9"/>
</dbReference>
<evidence type="ECO:0000256" key="2">
    <source>
        <dbReference type="ARBA" id="ARBA00005543"/>
    </source>
</evidence>
<evidence type="ECO:0000256" key="6">
    <source>
        <dbReference type="ARBA" id="ARBA00031849"/>
    </source>
</evidence>
<name>A0A9P5P7T7_9AGAR</name>
<accession>A0A9P5P7T7</accession>
<dbReference type="AlphaFoldDB" id="A0A9P5P7T7"/>
<dbReference type="GO" id="GO:0005739">
    <property type="term" value="C:mitochondrion"/>
    <property type="evidence" value="ECO:0007669"/>
    <property type="project" value="UniProtKB-SubCell"/>
</dbReference>
<protein>
    <recommendedName>
        <fullName evidence="3">Altered inheritance of mitochondria protein 9, mitochondrial</fullName>
    </recommendedName>
    <alternativeName>
        <fullName evidence="6">Found in mitochondrial proteome protein 29</fullName>
    </alternativeName>
</protein>
<evidence type="ECO:0000313" key="7">
    <source>
        <dbReference type="EMBL" id="KAF9039567.1"/>
    </source>
</evidence>
<proteinExistence type="inferred from homology"/>
<sequence length="560" mass="64181">MWRSFRKYFHKVHPGRGIATIPSRSELYQTSFHWLYNDKAQHDIRHVPFDVSALMNIACASVQAQSCTSVIKIAEGCFNKIFRLVFDNEKTIIARIPSARMFGESGISWITASEVATMQYARNINIRTPVVLSWAKDHANPVCSPYMILEDIPGIPLNEEWYEPSTRGTPVGNLLTALANYVGKMHLPPLQAIGSIYFRKDIPPSLARPLFPSSYKGVLDPENQLCIGPIAQQMWWRVYHDEPQLNRGPFDTIEDYFLAAINIERRAVERHSEELSSLKYTRTSASELPGINNLLDKVESLAPYLCRLLTHGYSHPQRLLQPVLDHPDLRAANIIIPSSNGQSNEARMHNPTLIDWQGAAVLPLACQYEVPDVALFNPSIFVNDEPLFRVPWTRTQPAFPDNLAQMSEKEQEAVCAEHRLVCRHIYWINTFKQSPEYVYLDNHPVQGYLSLLVQTILRVCADGPFYLRSALVEIMENWQEADFSAGELESHERDVERQKRYNHHSTWLHSRLRCDMEGSVQVEDWEYAVSELEKAREEWDEPSCGGPFPFVDGAWAQFLR</sequence>
<gene>
    <name evidence="7" type="ORF">BDP27DRAFT_1347601</name>
</gene>
<evidence type="ECO:0000313" key="8">
    <source>
        <dbReference type="Proteomes" id="UP000772434"/>
    </source>
</evidence>
<dbReference type="PANTHER" id="PTHR36091">
    <property type="entry name" value="ALTERED INHERITANCE OF MITOCHONDRIA PROTEIN 9, MITOCHONDRIAL"/>
    <property type="match status" value="1"/>
</dbReference>
<comment type="subcellular location">
    <subcellularLocation>
        <location evidence="1">Mitochondrion</location>
    </subcellularLocation>
</comment>
<evidence type="ECO:0000256" key="1">
    <source>
        <dbReference type="ARBA" id="ARBA00004173"/>
    </source>
</evidence>
<dbReference type="InterPro" id="IPR011009">
    <property type="entry name" value="Kinase-like_dom_sf"/>
</dbReference>
<evidence type="ECO:0000256" key="4">
    <source>
        <dbReference type="ARBA" id="ARBA00022946"/>
    </source>
</evidence>
<dbReference type="PANTHER" id="PTHR36091:SF1">
    <property type="entry name" value="ALTERED INHERITANCE OF MITOCHONDRIA PROTEIN 9, MITOCHONDRIAL"/>
    <property type="match status" value="1"/>
</dbReference>
<evidence type="ECO:0000256" key="3">
    <source>
        <dbReference type="ARBA" id="ARBA00016197"/>
    </source>
</evidence>
<reference evidence="7" key="1">
    <citation type="submission" date="2020-11" db="EMBL/GenBank/DDBJ databases">
        <authorList>
            <consortium name="DOE Joint Genome Institute"/>
            <person name="Ahrendt S."/>
            <person name="Riley R."/>
            <person name="Andreopoulos W."/>
            <person name="Labutti K."/>
            <person name="Pangilinan J."/>
            <person name="Ruiz-Duenas F.J."/>
            <person name="Barrasa J.M."/>
            <person name="Sanchez-Garcia M."/>
            <person name="Camarero S."/>
            <person name="Miyauchi S."/>
            <person name="Serrano A."/>
            <person name="Linde D."/>
            <person name="Babiker R."/>
            <person name="Drula E."/>
            <person name="Ayuso-Fernandez I."/>
            <person name="Pacheco R."/>
            <person name="Padilla G."/>
            <person name="Ferreira P."/>
            <person name="Barriuso J."/>
            <person name="Kellner H."/>
            <person name="Castanera R."/>
            <person name="Alfaro M."/>
            <person name="Ramirez L."/>
            <person name="Pisabarro A.G."/>
            <person name="Kuo A."/>
            <person name="Tritt A."/>
            <person name="Lipzen A."/>
            <person name="He G."/>
            <person name="Yan M."/>
            <person name="Ng V."/>
            <person name="Cullen D."/>
            <person name="Martin F."/>
            <person name="Rosso M.-N."/>
            <person name="Henrissat B."/>
            <person name="Hibbett D."/>
            <person name="Martinez A.T."/>
            <person name="Grigoriev I.V."/>
        </authorList>
    </citation>
    <scope>NUCLEOTIDE SEQUENCE</scope>
    <source>
        <strain evidence="7">AH 40177</strain>
    </source>
</reference>
<dbReference type="SUPFAM" id="SSF56112">
    <property type="entry name" value="Protein kinase-like (PK-like)"/>
    <property type="match status" value="1"/>
</dbReference>
<dbReference type="Proteomes" id="UP000772434">
    <property type="component" value="Unassembled WGS sequence"/>
</dbReference>
<comment type="similarity">
    <text evidence="2">Belongs to the AIM9 family.</text>
</comment>
<keyword evidence="4" id="KW-0809">Transit peptide</keyword>
<keyword evidence="8" id="KW-1185">Reference proteome</keyword>
<keyword evidence="5" id="KW-0496">Mitochondrion</keyword>
<organism evidence="7 8">
    <name type="scientific">Rhodocollybia butyracea</name>
    <dbReference type="NCBI Taxonomy" id="206335"/>
    <lineage>
        <taxon>Eukaryota</taxon>
        <taxon>Fungi</taxon>
        <taxon>Dikarya</taxon>
        <taxon>Basidiomycota</taxon>
        <taxon>Agaricomycotina</taxon>
        <taxon>Agaricomycetes</taxon>
        <taxon>Agaricomycetidae</taxon>
        <taxon>Agaricales</taxon>
        <taxon>Marasmiineae</taxon>
        <taxon>Omphalotaceae</taxon>
        <taxon>Rhodocollybia</taxon>
    </lineage>
</organism>
<dbReference type="EMBL" id="JADNRY010000570">
    <property type="protein sequence ID" value="KAF9039567.1"/>
    <property type="molecule type" value="Genomic_DNA"/>
</dbReference>
<comment type="caution">
    <text evidence="7">The sequence shown here is derived from an EMBL/GenBank/DDBJ whole genome shotgun (WGS) entry which is preliminary data.</text>
</comment>
<evidence type="ECO:0000256" key="5">
    <source>
        <dbReference type="ARBA" id="ARBA00023128"/>
    </source>
</evidence>
<dbReference type="OrthoDB" id="2831558at2759"/>